<dbReference type="InterPro" id="IPR000620">
    <property type="entry name" value="EamA_dom"/>
</dbReference>
<evidence type="ECO:0000256" key="3">
    <source>
        <dbReference type="SAM" id="Phobius"/>
    </source>
</evidence>
<reference evidence="6" key="1">
    <citation type="journal article" date="2018" name="Sci. Rep.">
        <title>Lignite coal burning seam in the remote Altai Mountains harbors a hydrogen-driven thermophilic microbial community.</title>
        <authorList>
            <person name="Kadnikov V.V."/>
            <person name="Mardanov A.V."/>
            <person name="Ivasenko D.A."/>
            <person name="Antsiferov D.V."/>
            <person name="Beletsky A.V."/>
            <person name="Karnachuk O.V."/>
            <person name="Ravin N.V."/>
        </authorList>
    </citation>
    <scope>NUCLEOTIDE SEQUENCE [LARGE SCALE GENOMIC DNA]</scope>
</reference>
<sequence length="311" mass="34126">MKLKKRQSSVLNKAWLAIFSAGALWGTIGLYVGALRALGFSSLEIVTLRAWSTVFWLFFFIVLIQRRRPVVPRWSWPYFLGTGLLSMALFNWAYFQAMHLITLSVAAALLYTGPAFVVLLARLFFKEPLSRIKWIAIGLTSMGAALASGINGTVLKDAIFTSSTEGGQVMFGLFIGLLSGFAYGLYSIFAKPLTRRLDTVVIVFYTFVVTAVILTPFTHIWEKLGYLFNGFDLRALLLVLGLGLFPTALAYILYTYGLNRESAGRAALLTSIEPVVAVLIGALVFHDHLSIGQWAGIVAIIGAVLLLGQEA</sequence>
<feature type="transmembrane region" description="Helical" evidence="3">
    <location>
        <begin position="101"/>
        <end position="125"/>
    </location>
</feature>
<comment type="subcellular location">
    <subcellularLocation>
        <location evidence="1">Endomembrane system</location>
        <topology evidence="1">Multi-pass membrane protein</topology>
    </subcellularLocation>
</comment>
<evidence type="ECO:0000256" key="2">
    <source>
        <dbReference type="ARBA" id="ARBA00007362"/>
    </source>
</evidence>
<dbReference type="Gene3D" id="1.10.3730.20">
    <property type="match status" value="2"/>
</dbReference>
<dbReference type="InterPro" id="IPR037185">
    <property type="entry name" value="EmrE-like"/>
</dbReference>
<keyword evidence="3" id="KW-1133">Transmembrane helix</keyword>
<evidence type="ECO:0000256" key="1">
    <source>
        <dbReference type="ARBA" id="ARBA00004127"/>
    </source>
</evidence>
<evidence type="ECO:0000259" key="4">
    <source>
        <dbReference type="Pfam" id="PF00892"/>
    </source>
</evidence>
<feature type="transmembrane region" description="Helical" evidence="3">
    <location>
        <begin position="201"/>
        <end position="221"/>
    </location>
</feature>
<feature type="transmembrane region" description="Helical" evidence="3">
    <location>
        <begin position="233"/>
        <end position="254"/>
    </location>
</feature>
<feature type="domain" description="EamA" evidence="4">
    <location>
        <begin position="170"/>
        <end position="307"/>
    </location>
</feature>
<name>A0A2R6Y0U8_9BACL</name>
<gene>
    <name evidence="5" type="ORF">BSOLF_0470</name>
</gene>
<dbReference type="PANTHER" id="PTHR22911">
    <property type="entry name" value="ACYL-MALONYL CONDENSING ENZYME-RELATED"/>
    <property type="match status" value="1"/>
</dbReference>
<evidence type="ECO:0000313" key="6">
    <source>
        <dbReference type="Proteomes" id="UP000244338"/>
    </source>
</evidence>
<dbReference type="SUPFAM" id="SSF103481">
    <property type="entry name" value="Multidrug resistance efflux transporter EmrE"/>
    <property type="match status" value="2"/>
</dbReference>
<keyword evidence="3" id="KW-0812">Transmembrane</keyword>
<organism evidence="5 6">
    <name type="scientific">Candidatus Carbonibacillus altaicus</name>
    <dbReference type="NCBI Taxonomy" id="2163959"/>
    <lineage>
        <taxon>Bacteria</taxon>
        <taxon>Bacillati</taxon>
        <taxon>Bacillota</taxon>
        <taxon>Bacilli</taxon>
        <taxon>Bacillales</taxon>
        <taxon>Candidatus Carbonibacillus</taxon>
    </lineage>
</organism>
<protein>
    <submittedName>
        <fullName evidence="5">Transporter</fullName>
    </submittedName>
</protein>
<dbReference type="GO" id="GO:0016020">
    <property type="term" value="C:membrane"/>
    <property type="evidence" value="ECO:0007669"/>
    <property type="project" value="InterPro"/>
</dbReference>
<comment type="caution">
    <text evidence="5">The sequence shown here is derived from an EMBL/GenBank/DDBJ whole genome shotgun (WGS) entry which is preliminary data.</text>
</comment>
<proteinExistence type="inferred from homology"/>
<dbReference type="Pfam" id="PF00892">
    <property type="entry name" value="EamA"/>
    <property type="match status" value="2"/>
</dbReference>
<feature type="transmembrane region" description="Helical" evidence="3">
    <location>
        <begin position="76"/>
        <end position="95"/>
    </location>
</feature>
<feature type="transmembrane region" description="Helical" evidence="3">
    <location>
        <begin position="132"/>
        <end position="150"/>
    </location>
</feature>
<feature type="domain" description="EamA" evidence="4">
    <location>
        <begin position="15"/>
        <end position="148"/>
    </location>
</feature>
<dbReference type="AlphaFoldDB" id="A0A2R6Y0U8"/>
<evidence type="ECO:0000313" key="5">
    <source>
        <dbReference type="EMBL" id="PTQ56290.1"/>
    </source>
</evidence>
<keyword evidence="3" id="KW-0472">Membrane</keyword>
<comment type="similarity">
    <text evidence="2">Belongs to the EamA transporter family.</text>
</comment>
<dbReference type="EMBL" id="PEBX01000034">
    <property type="protein sequence ID" value="PTQ56290.1"/>
    <property type="molecule type" value="Genomic_DNA"/>
</dbReference>
<accession>A0A2R6Y0U8</accession>
<feature type="transmembrane region" description="Helical" evidence="3">
    <location>
        <begin position="291"/>
        <end position="308"/>
    </location>
</feature>
<feature type="transmembrane region" description="Helical" evidence="3">
    <location>
        <begin position="170"/>
        <end position="189"/>
    </location>
</feature>
<feature type="transmembrane region" description="Helical" evidence="3">
    <location>
        <begin position="12"/>
        <end position="34"/>
    </location>
</feature>
<dbReference type="Proteomes" id="UP000244338">
    <property type="component" value="Unassembled WGS sequence"/>
</dbReference>
<feature type="transmembrane region" description="Helical" evidence="3">
    <location>
        <begin position="266"/>
        <end position="285"/>
    </location>
</feature>
<dbReference type="PANTHER" id="PTHR22911:SF79">
    <property type="entry name" value="MOBA-LIKE NTP TRANSFERASE DOMAIN-CONTAINING PROTEIN"/>
    <property type="match status" value="1"/>
</dbReference>
<feature type="transmembrane region" description="Helical" evidence="3">
    <location>
        <begin position="46"/>
        <end position="64"/>
    </location>
</feature>